<dbReference type="CDD" id="cd07185">
    <property type="entry name" value="OmpA_C-like"/>
    <property type="match status" value="1"/>
</dbReference>
<evidence type="ECO:0000256" key="5">
    <source>
        <dbReference type="SAM" id="MobiDB-lite"/>
    </source>
</evidence>
<dbReference type="Gene3D" id="3.30.1330.60">
    <property type="entry name" value="OmpA-like domain"/>
    <property type="match status" value="1"/>
</dbReference>
<keyword evidence="8" id="KW-1185">Reference proteome</keyword>
<evidence type="ECO:0000256" key="2">
    <source>
        <dbReference type="ARBA" id="ARBA00023136"/>
    </source>
</evidence>
<comment type="subcellular location">
    <subcellularLocation>
        <location evidence="1">Cell outer membrane</location>
    </subcellularLocation>
</comment>
<feature type="domain" description="OmpA-like" evidence="6">
    <location>
        <begin position="275"/>
        <end position="393"/>
    </location>
</feature>
<keyword evidence="3" id="KW-0998">Cell outer membrane</keyword>
<dbReference type="InterPro" id="IPR036737">
    <property type="entry name" value="OmpA-like_sf"/>
</dbReference>
<dbReference type="AlphaFoldDB" id="A0A1G9F3I8"/>
<dbReference type="InterPro" id="IPR050330">
    <property type="entry name" value="Bact_OuterMem_StrucFunc"/>
</dbReference>
<feature type="region of interest" description="Disordered" evidence="5">
    <location>
        <begin position="241"/>
        <end position="261"/>
    </location>
</feature>
<dbReference type="STRING" id="246191.SAMN05660337_1367"/>
<feature type="compositionally biased region" description="Polar residues" evidence="5">
    <location>
        <begin position="241"/>
        <end position="256"/>
    </location>
</feature>
<sequence length="393" mass="44170">MKRNLSPKIYIMKKYLIILVLLLSACTKFEPQLTAQSVYYEDAKVQLSQLMVYSRPEKPHYGPLSALFYPYHVTQTMNDGKDWGKLIGKNVWQNWTSLQIFPSMVFDERLVYRGLDDAMFTARARGFDLLVVGFVPYLYLGHTMDDSAVTLQVKIYETKRGHMVCSFEQSGRVPKRMDDDFILVKREHRMPDSAFFEIVQTIATDMAVPLTSWARYENTNKGIIAGLSAAMAEADKPQIQSYNPEQNAPSSTNKQVAPQEPKNEIAPAQTRAPVSPPKAKSINLAVQFDVDSATIKPESYPLLNELGKALISDKLKDKSVIIAGHTDSDASAEYNLDLSKKRADAVKKYLADNFPISATRIATTGFGESRPLVPNSTKYNKLLNRRVQVSITP</sequence>
<dbReference type="PANTHER" id="PTHR30329:SF21">
    <property type="entry name" value="LIPOPROTEIN YIAD-RELATED"/>
    <property type="match status" value="1"/>
</dbReference>
<proteinExistence type="predicted"/>
<reference evidence="8" key="1">
    <citation type="submission" date="2016-10" db="EMBL/GenBank/DDBJ databases">
        <authorList>
            <person name="Varghese N."/>
            <person name="Submissions S."/>
        </authorList>
    </citation>
    <scope>NUCLEOTIDE SEQUENCE [LARGE SCALE GENOMIC DNA]</scope>
    <source>
        <strain evidence="8">DSM 16995</strain>
    </source>
</reference>
<dbReference type="PANTHER" id="PTHR30329">
    <property type="entry name" value="STATOR ELEMENT OF FLAGELLAR MOTOR COMPLEX"/>
    <property type="match status" value="1"/>
</dbReference>
<accession>A0A1G9F3I8</accession>
<dbReference type="Proteomes" id="UP000199053">
    <property type="component" value="Unassembled WGS sequence"/>
</dbReference>
<organism evidence="7 8">
    <name type="scientific">Maridesulfovibrio ferrireducens</name>
    <dbReference type="NCBI Taxonomy" id="246191"/>
    <lineage>
        <taxon>Bacteria</taxon>
        <taxon>Pseudomonadati</taxon>
        <taxon>Thermodesulfobacteriota</taxon>
        <taxon>Desulfovibrionia</taxon>
        <taxon>Desulfovibrionales</taxon>
        <taxon>Desulfovibrionaceae</taxon>
        <taxon>Maridesulfovibrio</taxon>
    </lineage>
</organism>
<dbReference type="PROSITE" id="PS51123">
    <property type="entry name" value="OMPA_2"/>
    <property type="match status" value="1"/>
</dbReference>
<dbReference type="SUPFAM" id="SSF103088">
    <property type="entry name" value="OmpA-like"/>
    <property type="match status" value="1"/>
</dbReference>
<dbReference type="PROSITE" id="PS51257">
    <property type="entry name" value="PROKAR_LIPOPROTEIN"/>
    <property type="match status" value="1"/>
</dbReference>
<dbReference type="PRINTS" id="PR01021">
    <property type="entry name" value="OMPADOMAIN"/>
</dbReference>
<gene>
    <name evidence="7" type="ORF">SAMN05660337_1367</name>
</gene>
<evidence type="ECO:0000313" key="8">
    <source>
        <dbReference type="Proteomes" id="UP000199053"/>
    </source>
</evidence>
<keyword evidence="2 4" id="KW-0472">Membrane</keyword>
<dbReference type="GO" id="GO:0009279">
    <property type="term" value="C:cell outer membrane"/>
    <property type="evidence" value="ECO:0007669"/>
    <property type="project" value="UniProtKB-SubCell"/>
</dbReference>
<dbReference type="InterPro" id="IPR006664">
    <property type="entry name" value="OMP_bac"/>
</dbReference>
<protein>
    <submittedName>
        <fullName evidence="7">OmpA-OmpF porin, OOP family</fullName>
    </submittedName>
</protein>
<evidence type="ECO:0000256" key="3">
    <source>
        <dbReference type="ARBA" id="ARBA00023237"/>
    </source>
</evidence>
<evidence type="ECO:0000256" key="4">
    <source>
        <dbReference type="PROSITE-ProRule" id="PRU00473"/>
    </source>
</evidence>
<evidence type="ECO:0000313" key="7">
    <source>
        <dbReference type="EMBL" id="SDK82921.1"/>
    </source>
</evidence>
<dbReference type="Pfam" id="PF00691">
    <property type="entry name" value="OmpA"/>
    <property type="match status" value="1"/>
</dbReference>
<evidence type="ECO:0000256" key="1">
    <source>
        <dbReference type="ARBA" id="ARBA00004442"/>
    </source>
</evidence>
<evidence type="ECO:0000259" key="6">
    <source>
        <dbReference type="PROSITE" id="PS51123"/>
    </source>
</evidence>
<dbReference type="InterPro" id="IPR006665">
    <property type="entry name" value="OmpA-like"/>
</dbReference>
<dbReference type="EMBL" id="FNGA01000002">
    <property type="protein sequence ID" value="SDK82921.1"/>
    <property type="molecule type" value="Genomic_DNA"/>
</dbReference>
<name>A0A1G9F3I8_9BACT</name>